<dbReference type="AlphaFoldDB" id="W1PBV6"/>
<dbReference type="Proteomes" id="UP000017836">
    <property type="component" value="Unassembled WGS sequence"/>
</dbReference>
<gene>
    <name evidence="2" type="ORF">AMTR_s00053p00146730</name>
</gene>
<evidence type="ECO:0000313" key="2">
    <source>
        <dbReference type="EMBL" id="ERN05096.1"/>
    </source>
</evidence>
<feature type="compositionally biased region" description="Polar residues" evidence="1">
    <location>
        <begin position="87"/>
        <end position="102"/>
    </location>
</feature>
<proteinExistence type="predicted"/>
<keyword evidence="3" id="KW-1185">Reference proteome</keyword>
<reference evidence="3" key="1">
    <citation type="journal article" date="2013" name="Science">
        <title>The Amborella genome and the evolution of flowering plants.</title>
        <authorList>
            <consortium name="Amborella Genome Project"/>
        </authorList>
    </citation>
    <scope>NUCLEOTIDE SEQUENCE [LARGE SCALE GENOMIC DNA]</scope>
</reference>
<evidence type="ECO:0000313" key="3">
    <source>
        <dbReference type="Proteomes" id="UP000017836"/>
    </source>
</evidence>
<sequence>MGCKEEENEWENKYHNKTLPEYSFLSKIDEGNTADGTYKSTGGDIIIKLERPETPFFNDRPVKVQVQSSSSSSDDSISSGSKRRQSHTPIGTQRRSKQPTFNDSTTIVMIEVADSNMMLAREIVAARIFQDSTKAKMLLNLLDPRIRKAYLDEEMRHL</sequence>
<organism evidence="2 3">
    <name type="scientific">Amborella trichopoda</name>
    <dbReference type="NCBI Taxonomy" id="13333"/>
    <lineage>
        <taxon>Eukaryota</taxon>
        <taxon>Viridiplantae</taxon>
        <taxon>Streptophyta</taxon>
        <taxon>Embryophyta</taxon>
        <taxon>Tracheophyta</taxon>
        <taxon>Spermatophyta</taxon>
        <taxon>Magnoliopsida</taxon>
        <taxon>Amborellales</taxon>
        <taxon>Amborellaceae</taxon>
        <taxon>Amborella</taxon>
    </lineage>
</organism>
<evidence type="ECO:0000256" key="1">
    <source>
        <dbReference type="SAM" id="MobiDB-lite"/>
    </source>
</evidence>
<dbReference type="EMBL" id="KI394012">
    <property type="protein sequence ID" value="ERN05096.1"/>
    <property type="molecule type" value="Genomic_DNA"/>
</dbReference>
<accession>W1PBV6</accession>
<dbReference type="Gramene" id="ERN05096">
    <property type="protein sequence ID" value="ERN05096"/>
    <property type="gene ID" value="AMTR_s00053p00146730"/>
</dbReference>
<feature type="compositionally biased region" description="Low complexity" evidence="1">
    <location>
        <begin position="68"/>
        <end position="80"/>
    </location>
</feature>
<name>W1PBV6_AMBTC</name>
<protein>
    <submittedName>
        <fullName evidence="2">Uncharacterized protein</fullName>
    </submittedName>
</protein>
<dbReference type="HOGENOM" id="CLU_095115_1_0_1"/>
<feature type="region of interest" description="Disordered" evidence="1">
    <location>
        <begin position="58"/>
        <end position="102"/>
    </location>
</feature>